<reference evidence="5" key="1">
    <citation type="journal article" date="2020" name="Stud. Mycol.">
        <title>101 Dothideomycetes genomes: a test case for predicting lifestyles and emergence of pathogens.</title>
        <authorList>
            <person name="Haridas S."/>
            <person name="Albert R."/>
            <person name="Binder M."/>
            <person name="Bloem J."/>
            <person name="Labutti K."/>
            <person name="Salamov A."/>
            <person name="Andreopoulos B."/>
            <person name="Baker S."/>
            <person name="Barry K."/>
            <person name="Bills G."/>
            <person name="Bluhm B."/>
            <person name="Cannon C."/>
            <person name="Castanera R."/>
            <person name="Culley D."/>
            <person name="Daum C."/>
            <person name="Ezra D."/>
            <person name="Gonzalez J."/>
            <person name="Henrissat B."/>
            <person name="Kuo A."/>
            <person name="Liang C."/>
            <person name="Lipzen A."/>
            <person name="Lutzoni F."/>
            <person name="Magnuson J."/>
            <person name="Mondo S."/>
            <person name="Nolan M."/>
            <person name="Ohm R."/>
            <person name="Pangilinan J."/>
            <person name="Park H.-J."/>
            <person name="Ramirez L."/>
            <person name="Alfaro M."/>
            <person name="Sun H."/>
            <person name="Tritt A."/>
            <person name="Yoshinaga Y."/>
            <person name="Zwiers L.-H."/>
            <person name="Turgeon B."/>
            <person name="Goodwin S."/>
            <person name="Spatafora J."/>
            <person name="Crous P."/>
            <person name="Grigoriev I."/>
        </authorList>
    </citation>
    <scope>NUCLEOTIDE SEQUENCE</scope>
    <source>
        <strain evidence="5">CBS 121167</strain>
    </source>
</reference>
<accession>A0A6A6AZP4</accession>
<dbReference type="InterPro" id="IPR023213">
    <property type="entry name" value="CAT-like_dom_sf"/>
</dbReference>
<dbReference type="InterPro" id="IPR001242">
    <property type="entry name" value="Condensation_dom"/>
</dbReference>
<dbReference type="NCBIfam" id="TIGR01733">
    <property type="entry name" value="AA-adenyl-dom"/>
    <property type="match status" value="1"/>
</dbReference>
<evidence type="ECO:0000256" key="3">
    <source>
        <dbReference type="ARBA" id="ARBA00022598"/>
    </source>
</evidence>
<dbReference type="FunFam" id="3.30.300.30:FF:000015">
    <property type="entry name" value="Nonribosomal peptide synthase SidD"/>
    <property type="match status" value="1"/>
</dbReference>
<keyword evidence="1" id="KW-0596">Phosphopantetheine</keyword>
<dbReference type="InterPro" id="IPR000873">
    <property type="entry name" value="AMP-dep_synth/lig_dom"/>
</dbReference>
<dbReference type="InterPro" id="IPR045851">
    <property type="entry name" value="AMP-bd_C_sf"/>
</dbReference>
<dbReference type="InterPro" id="IPR025110">
    <property type="entry name" value="AMP-bd_C"/>
</dbReference>
<sequence>TMVFQSHHVLGREAAQIIEELTKATEDRRSELVHGLIEAQCKKHPERIAIQFEDTSQLTYEQLNEVANAVARQLVCGRGAIIPILTQRSIHMVIALLAVMKTGSAYVLLSPDAPVFRNRFIVDDVKAPFVLVDDTTRGILGHSTEILVETMVSAAAEAPLKHFRNLNLYQSPSDVAYVIYTSGTTGQPKGVLLSHSAATTGITAMPISSFTEPTRQLLCHSPSFSAAQRSILGCLCRGNTLCLASKDNITVGLFETILRMNIGSLEITPSILRLYAPDMLPKSVKKIILGGEPVGPAIVEAWASKVELISAYGLSECTQLNMRYHLTPGSSPSLLSMPTDSTTCYVLTPNSISPVPANVPGELCLGGNQLAKGYLNLEAKTLKAFIKNPFGSGRLYRTGDMVVFRDDGSMELIGRIDQQTKINGQRVEPNESNFYIQLQQGVVQSCVVSADVLGRNALVALIVSDQSNAWPSLVHDIRTALRGHIPSYAIPSYWVEQDELPLTPTGKVDIASLVRSVQSLSEKELITPTSSVGSTPSSWAAAADMFEFKLLEAVAAALSLSQASVDMNASFQELGGSSLDAIILATKLRAMGMNASVPDILQAESLHQISSEQQTVVQEEIPAPFSLLPEGASSSLPEGLEDAYPVTPLQEGLITDTIMGNANYVYRRVYQIQGVTPAQVRSALEVVIAQNTIFRTTFSSFKRGFVQHVHPKVDLPWTTVNGVGLERALQNMAEQALDLDGPLVRAAVLDNELLVLEMHHALFDFWSSQFLVTDAIAVIRGEQPAVRPPFSAYVAFVKRHENKSGAQDFWQTYLDSSPGAILNLPASDSGPFVLRAGFGDALQRLSKAAAVTLATAVHAAWAMTLAKYLESEDVTFLSAFSGRDANVDGILSLNGPTLCNVPIRIAVPRSTTFTKHAKLTQNNLWNLSRYAHSGLRAALSVASLKPDFANTMVNVLTATHVPVKDGPLVPLNAETENFTQYITLELNEVDPTRVKLLVPASVDRASAAGILQTFAATVQNAAVNPDAFIGELQDLEPAPLFGLSHAAFEEHAATNPLKIAIIESNGKHWTYEELNCKANNFARALIQQGAKHGEIIPLYMDKSAYTLVAILGIMKAGAAFTPLDPQNPRDRNSFIIKDVDAVRIVTDARNCHACSFFGLNIIVMEETALDNGGGQLVAVPELTPDSTAYAIFTSGSTGLPKGVLVSHRSVTASTEGMIEATGVTGEWVSLWALNYVFDASYYDVFTILSTGATLCVASQDDILSDLAGQINQMNVEQVMLTPTIVKLISGGAAEVPRLKVLNVCGEKIDTNILEWAKHLTVYNGYGPTEATILMTVSQVMPDGDLNSIGLPLKHATAVILPSSGESLERVPDGQIGELCVRGPHLAKGYLNRAEQTRSVFIRDFDGEMLYRTGDIARWAEDGTLICLGRKDYQVKLNGFRIELGEIENAILHTGCVDAAIVSVAEIRGKRQLVAFCIFKGDHDPDRQSLIPPENRLQTFNEVMENLTTISHYMIPSVFLPFASFPTLSSGKANRKKLIAIAEGMPKNELARYSLQTENTKSFQPVSTTEERILQEAWMVVLDQPSDSIGAHSSFLAMGGDSIAAINVAAECRRRSYKIAVSQVLACPTLGEQAKHVEWITQKKETARLGYTIPEAVLSAVQEAGCEDSIEDIYPCGPGQTEFLTQGHKKHQFWNLTACRELPSDFDLGLWREVTTQLTARNQILRTFYCLADEHDVSSWYQVVLKDPMLNWEERPYESESEKARLMEELRDSEFELGKAHVKYRVLHSITDGSRTLCIKLDHASYDGTLLRIFHDQFSTIVRADSELPALRPFKDFVDWTFSGSRSSDLEYWQEKLSPHTPADHMFPVHPATDRLRFSPLHADVDGIASKFGVTASTVLQAVYAIVAGQLMRSRDVVIDNLITGRNADVEDPQLLNGTCANFLPLRTLLPASDSPCVSVAAFLADTQASFWEASEHGRVGLGDIYNHMGRDRLVHAAKLLFCFQPFDPTPAGSKPNPMNWLVMAQSKVFMVVNYALMVEVQRTLDGYRLKLQWDSSGLSDEQLSLIVGHFNRILEELLRGD</sequence>
<dbReference type="InterPro" id="IPR009081">
    <property type="entry name" value="PP-bd_ACP"/>
</dbReference>
<dbReference type="SUPFAM" id="SSF47336">
    <property type="entry name" value="ACP-like"/>
    <property type="match status" value="2"/>
</dbReference>
<feature type="domain" description="Carrier" evidence="4">
    <location>
        <begin position="541"/>
        <end position="617"/>
    </location>
</feature>
<dbReference type="Proteomes" id="UP000799438">
    <property type="component" value="Unassembled WGS sequence"/>
</dbReference>
<dbReference type="RefSeq" id="XP_033392844.1">
    <property type="nucleotide sequence ID" value="XM_033536196.1"/>
</dbReference>
<dbReference type="Gene3D" id="3.30.300.30">
    <property type="match status" value="2"/>
</dbReference>
<evidence type="ECO:0000256" key="2">
    <source>
        <dbReference type="ARBA" id="ARBA00022553"/>
    </source>
</evidence>
<dbReference type="SUPFAM" id="SSF56801">
    <property type="entry name" value="Acetyl-CoA synthetase-like"/>
    <property type="match status" value="2"/>
</dbReference>
<dbReference type="GO" id="GO:0043041">
    <property type="term" value="P:amino acid activation for nonribosomal peptide biosynthetic process"/>
    <property type="evidence" value="ECO:0007669"/>
    <property type="project" value="TreeGrafter"/>
</dbReference>
<keyword evidence="2" id="KW-0597">Phosphoprotein</keyword>
<feature type="non-terminal residue" evidence="5">
    <location>
        <position position="1"/>
    </location>
</feature>
<dbReference type="Pfam" id="PF00550">
    <property type="entry name" value="PP-binding"/>
    <property type="match status" value="2"/>
</dbReference>
<evidence type="ECO:0000256" key="1">
    <source>
        <dbReference type="ARBA" id="ARBA00022450"/>
    </source>
</evidence>
<dbReference type="Pfam" id="PF00668">
    <property type="entry name" value="Condensation"/>
    <property type="match status" value="2"/>
</dbReference>
<dbReference type="Gene3D" id="3.30.559.30">
    <property type="entry name" value="Nonribosomal peptide synthetase, condensation domain"/>
    <property type="match status" value="2"/>
</dbReference>
<dbReference type="PANTHER" id="PTHR45527">
    <property type="entry name" value="NONRIBOSOMAL PEPTIDE SYNTHETASE"/>
    <property type="match status" value="1"/>
</dbReference>
<organism evidence="5 6">
    <name type="scientific">Aplosporella prunicola CBS 121167</name>
    <dbReference type="NCBI Taxonomy" id="1176127"/>
    <lineage>
        <taxon>Eukaryota</taxon>
        <taxon>Fungi</taxon>
        <taxon>Dikarya</taxon>
        <taxon>Ascomycota</taxon>
        <taxon>Pezizomycotina</taxon>
        <taxon>Dothideomycetes</taxon>
        <taxon>Dothideomycetes incertae sedis</taxon>
        <taxon>Botryosphaeriales</taxon>
        <taxon>Aplosporellaceae</taxon>
        <taxon>Aplosporella</taxon>
    </lineage>
</organism>
<dbReference type="Gene3D" id="3.40.50.12780">
    <property type="entry name" value="N-terminal domain of ligase-like"/>
    <property type="match status" value="2"/>
</dbReference>
<dbReference type="InterPro" id="IPR036736">
    <property type="entry name" value="ACP-like_sf"/>
</dbReference>
<feature type="non-terminal residue" evidence="5">
    <location>
        <position position="2081"/>
    </location>
</feature>
<dbReference type="Gene3D" id="1.10.1200.10">
    <property type="entry name" value="ACP-like"/>
    <property type="match status" value="2"/>
</dbReference>
<proteinExistence type="predicted"/>
<dbReference type="PANTHER" id="PTHR45527:SF1">
    <property type="entry name" value="FATTY ACID SYNTHASE"/>
    <property type="match status" value="1"/>
</dbReference>
<dbReference type="CDD" id="cd05918">
    <property type="entry name" value="A_NRPS_SidN3_like"/>
    <property type="match status" value="2"/>
</dbReference>
<gene>
    <name evidence="5" type="ORF">K452DRAFT_212622</name>
</gene>
<name>A0A6A6AZP4_9PEZI</name>
<dbReference type="Pfam" id="PF13193">
    <property type="entry name" value="AMP-binding_C"/>
    <property type="match status" value="1"/>
</dbReference>
<evidence type="ECO:0000313" key="6">
    <source>
        <dbReference type="Proteomes" id="UP000799438"/>
    </source>
</evidence>
<dbReference type="Pfam" id="PF00501">
    <property type="entry name" value="AMP-binding"/>
    <property type="match status" value="2"/>
</dbReference>
<dbReference type="FunFam" id="3.40.50.980:FF:000001">
    <property type="entry name" value="Non-ribosomal peptide synthetase"/>
    <property type="match status" value="1"/>
</dbReference>
<dbReference type="EMBL" id="ML995507">
    <property type="protein sequence ID" value="KAF2137126.1"/>
    <property type="molecule type" value="Genomic_DNA"/>
</dbReference>
<evidence type="ECO:0000313" key="5">
    <source>
        <dbReference type="EMBL" id="KAF2137126.1"/>
    </source>
</evidence>
<dbReference type="GO" id="GO:0005737">
    <property type="term" value="C:cytoplasm"/>
    <property type="evidence" value="ECO:0007669"/>
    <property type="project" value="TreeGrafter"/>
</dbReference>
<dbReference type="OrthoDB" id="416786at2759"/>
<dbReference type="SUPFAM" id="SSF52777">
    <property type="entry name" value="CoA-dependent acyltransferases"/>
    <property type="match status" value="4"/>
</dbReference>
<dbReference type="GO" id="GO:0044550">
    <property type="term" value="P:secondary metabolite biosynthetic process"/>
    <property type="evidence" value="ECO:0007669"/>
    <property type="project" value="TreeGrafter"/>
</dbReference>
<dbReference type="GO" id="GO:0016874">
    <property type="term" value="F:ligase activity"/>
    <property type="evidence" value="ECO:0007669"/>
    <property type="project" value="UniProtKB-KW"/>
</dbReference>
<dbReference type="InterPro" id="IPR042099">
    <property type="entry name" value="ANL_N_sf"/>
</dbReference>
<dbReference type="Gene3D" id="3.30.559.10">
    <property type="entry name" value="Chloramphenicol acetyltransferase-like domain"/>
    <property type="match status" value="2"/>
</dbReference>
<feature type="domain" description="Carrier" evidence="4">
    <location>
        <begin position="1564"/>
        <end position="1640"/>
    </location>
</feature>
<dbReference type="GO" id="GO:0031177">
    <property type="term" value="F:phosphopantetheine binding"/>
    <property type="evidence" value="ECO:0007669"/>
    <property type="project" value="TreeGrafter"/>
</dbReference>
<dbReference type="InterPro" id="IPR010071">
    <property type="entry name" value="AA_adenyl_dom"/>
</dbReference>
<evidence type="ECO:0000259" key="4">
    <source>
        <dbReference type="PROSITE" id="PS50075"/>
    </source>
</evidence>
<dbReference type="InterPro" id="IPR020845">
    <property type="entry name" value="AMP-binding_CS"/>
</dbReference>
<keyword evidence="6" id="KW-1185">Reference proteome</keyword>
<dbReference type="PROSITE" id="PS50075">
    <property type="entry name" value="CARRIER"/>
    <property type="match status" value="2"/>
</dbReference>
<dbReference type="PROSITE" id="PS00455">
    <property type="entry name" value="AMP_BINDING"/>
    <property type="match status" value="1"/>
</dbReference>
<dbReference type="GeneID" id="54293692"/>
<protein>
    <recommendedName>
        <fullName evidence="4">Carrier domain-containing protein</fullName>
    </recommendedName>
</protein>
<keyword evidence="3" id="KW-0436">Ligase</keyword>